<dbReference type="InterPro" id="IPR025668">
    <property type="entry name" value="Tnp_DDE_dom"/>
</dbReference>
<comment type="caution">
    <text evidence="3">The sequence shown here is derived from an EMBL/GenBank/DDBJ whole genome shotgun (WGS) entry which is preliminary data.</text>
</comment>
<dbReference type="RefSeq" id="WP_386082356.1">
    <property type="nucleotide sequence ID" value="NZ_JBHUMR010000030.1"/>
</dbReference>
<evidence type="ECO:0000313" key="3">
    <source>
        <dbReference type="EMBL" id="MFD2618759.1"/>
    </source>
</evidence>
<keyword evidence="1" id="KW-0175">Coiled coil</keyword>
<sequence>MATLPQLKLNFNQQIKLSNGGGSLSSDTGQFLFREFDEKLGFSKTLAQHLCLKDTRAYSVHSNENLLRQKLYQMIAGYAHDDAADHLTTDPVFTHMLGTPALASQPSLSRFFKRFDRQSIEQLERANQALLDKVHTFRESKTLIFDLDSTHSDTYGNQEDAVYNAHYGTIGFHPLVAFDGVTGDFLKAKLRPGHVYTSNGVVEFIQPLIEHYNEKFPETISFVRGDSGFAVPALYDLCEKESVFYVIRLKSNAKLQQIAEDLHPSTTPSDVTKAACYFEETMYQAASWSKPRKVIVKSVRPAGEL</sequence>
<name>A0ABW5PUY1_9BACI</name>
<accession>A0ABW5PUY1</accession>
<feature type="non-terminal residue" evidence="3">
    <location>
        <position position="305"/>
    </location>
</feature>
<dbReference type="EMBL" id="JBHUMR010000030">
    <property type="protein sequence ID" value="MFD2618759.1"/>
    <property type="molecule type" value="Genomic_DNA"/>
</dbReference>
<keyword evidence="4" id="KW-1185">Reference proteome</keyword>
<gene>
    <name evidence="3" type="ORF">ACFSTF_15850</name>
</gene>
<dbReference type="Proteomes" id="UP001597458">
    <property type="component" value="Unassembled WGS sequence"/>
</dbReference>
<proteinExistence type="predicted"/>
<evidence type="ECO:0000256" key="1">
    <source>
        <dbReference type="SAM" id="Coils"/>
    </source>
</evidence>
<evidence type="ECO:0000259" key="2">
    <source>
        <dbReference type="Pfam" id="PF13701"/>
    </source>
</evidence>
<dbReference type="Pfam" id="PF13701">
    <property type="entry name" value="DDE_Tnp_1_4"/>
    <property type="match status" value="1"/>
</dbReference>
<feature type="domain" description="Transposase DDE" evidence="2">
    <location>
        <begin position="9"/>
        <end position="304"/>
    </location>
</feature>
<dbReference type="NCBIfam" id="NF033539">
    <property type="entry name" value="transpos_IS1380"/>
    <property type="match status" value="1"/>
</dbReference>
<reference evidence="4" key="1">
    <citation type="journal article" date="2019" name="Int. J. Syst. Evol. Microbiol.">
        <title>The Global Catalogue of Microorganisms (GCM) 10K type strain sequencing project: providing services to taxonomists for standard genome sequencing and annotation.</title>
        <authorList>
            <consortium name="The Broad Institute Genomics Platform"/>
            <consortium name="The Broad Institute Genome Sequencing Center for Infectious Disease"/>
            <person name="Wu L."/>
            <person name="Ma J."/>
        </authorList>
    </citation>
    <scope>NUCLEOTIDE SEQUENCE [LARGE SCALE GENOMIC DNA]</scope>
    <source>
        <strain evidence="4">TISTR 2241</strain>
    </source>
</reference>
<feature type="coiled-coil region" evidence="1">
    <location>
        <begin position="113"/>
        <end position="140"/>
    </location>
</feature>
<organism evidence="3 4">
    <name type="scientific">Terrilactibacillus laevilacticus</name>
    <dbReference type="NCBI Taxonomy" id="1380157"/>
    <lineage>
        <taxon>Bacteria</taxon>
        <taxon>Bacillati</taxon>
        <taxon>Bacillota</taxon>
        <taxon>Bacilli</taxon>
        <taxon>Bacillales</taxon>
        <taxon>Bacillaceae</taxon>
        <taxon>Terrilactibacillus</taxon>
    </lineage>
</organism>
<protein>
    <submittedName>
        <fullName evidence="3">IS1380 family transposase</fullName>
    </submittedName>
</protein>
<evidence type="ECO:0000313" key="4">
    <source>
        <dbReference type="Proteomes" id="UP001597458"/>
    </source>
</evidence>
<dbReference type="InterPro" id="IPR047960">
    <property type="entry name" value="Transpos_IS1380"/>
</dbReference>